<keyword evidence="1" id="KW-1133">Transmembrane helix</keyword>
<evidence type="ECO:0000313" key="3">
    <source>
        <dbReference type="EMBL" id="TCL54147.1"/>
    </source>
</evidence>
<feature type="transmembrane region" description="Helical" evidence="1">
    <location>
        <begin position="95"/>
        <end position="116"/>
    </location>
</feature>
<dbReference type="AlphaFoldDB" id="A0A4R1QLR4"/>
<dbReference type="Proteomes" id="UP000295184">
    <property type="component" value="Unassembled WGS sequence"/>
</dbReference>
<evidence type="ECO:0000313" key="4">
    <source>
        <dbReference type="Proteomes" id="UP000295184"/>
    </source>
</evidence>
<keyword evidence="1" id="KW-0472">Membrane</keyword>
<proteinExistence type="predicted"/>
<dbReference type="InterPro" id="IPR006976">
    <property type="entry name" value="VanZ-like"/>
</dbReference>
<evidence type="ECO:0000259" key="2">
    <source>
        <dbReference type="Pfam" id="PF04892"/>
    </source>
</evidence>
<keyword evidence="1" id="KW-0812">Transmembrane</keyword>
<dbReference type="GeneID" id="97382360"/>
<feature type="transmembrane region" description="Helical" evidence="1">
    <location>
        <begin position="12"/>
        <end position="37"/>
    </location>
</feature>
<gene>
    <name evidence="3" type="ORF">EDD77_1233</name>
</gene>
<dbReference type="RefSeq" id="WP_058963680.1">
    <property type="nucleotide sequence ID" value="NZ_CABKVM010000015.1"/>
</dbReference>
<feature type="transmembrane region" description="Helical" evidence="1">
    <location>
        <begin position="179"/>
        <end position="199"/>
    </location>
</feature>
<protein>
    <submittedName>
        <fullName evidence="3">VanZ like protein</fullName>
    </submittedName>
</protein>
<dbReference type="Pfam" id="PF04892">
    <property type="entry name" value="VanZ"/>
    <property type="match status" value="1"/>
</dbReference>
<organism evidence="3 4">
    <name type="scientific">Allofournierella massiliensis</name>
    <dbReference type="NCBI Taxonomy" id="1650663"/>
    <lineage>
        <taxon>Bacteria</taxon>
        <taxon>Bacillati</taxon>
        <taxon>Bacillota</taxon>
        <taxon>Clostridia</taxon>
        <taxon>Eubacteriales</taxon>
        <taxon>Oscillospiraceae</taxon>
        <taxon>Allofournierella</taxon>
    </lineage>
</organism>
<evidence type="ECO:0000256" key="1">
    <source>
        <dbReference type="SAM" id="Phobius"/>
    </source>
</evidence>
<feature type="transmembrane region" description="Helical" evidence="1">
    <location>
        <begin position="122"/>
        <end position="141"/>
    </location>
</feature>
<dbReference type="EMBL" id="SLUM01000023">
    <property type="protein sequence ID" value="TCL54147.1"/>
    <property type="molecule type" value="Genomic_DNA"/>
</dbReference>
<name>A0A4R1QLR4_9FIRM</name>
<accession>A0A4R1QLR4</accession>
<feature type="transmembrane region" description="Helical" evidence="1">
    <location>
        <begin position="69"/>
        <end position="88"/>
    </location>
</feature>
<dbReference type="InterPro" id="IPR053150">
    <property type="entry name" value="Teicoplanin_resist-assoc"/>
</dbReference>
<feature type="transmembrane region" description="Helical" evidence="1">
    <location>
        <begin position="211"/>
        <end position="231"/>
    </location>
</feature>
<comment type="caution">
    <text evidence="3">The sequence shown here is derived from an EMBL/GenBank/DDBJ whole genome shotgun (WGS) entry which is preliminary data.</text>
</comment>
<reference evidence="3 4" key="1">
    <citation type="submission" date="2019-03" db="EMBL/GenBank/DDBJ databases">
        <title>Genomic Encyclopedia of Type Strains, Phase IV (KMG-IV): sequencing the most valuable type-strain genomes for metagenomic binning, comparative biology and taxonomic classification.</title>
        <authorList>
            <person name="Goeker M."/>
        </authorList>
    </citation>
    <scope>NUCLEOTIDE SEQUENCE [LARGE SCALE GENOMIC DNA]</scope>
    <source>
        <strain evidence="3 4">DSM 100451</strain>
    </source>
</reference>
<dbReference type="STRING" id="1650663.GCA_001486665_01206"/>
<sequence length="241" mass="27316">MRLQQRRKRFFAALTMLYAVLLVVFCITRFRLLFWLLGNPLLPETGVNLIPFASLMQGIRQYGGLSWDMLGNLLMYVPVGVMFCYWHNARWWQNALLGAGVSVAVELLQLLLHTGSCDVDDFLVNALGSFAGAAAFALVLQLCKHERNQAREVVEIIATLFVPFLVIYVADFFSGGENFLFGYLALVAVYFWGCGRWLLRDLTPRQKRWYGLAAVAVGLWFFLFFLIGPVSRAVRMALKGL</sequence>
<feature type="transmembrane region" description="Helical" evidence="1">
    <location>
        <begin position="153"/>
        <end position="173"/>
    </location>
</feature>
<dbReference type="PANTHER" id="PTHR36834:SF1">
    <property type="entry name" value="INTEGRAL MEMBRANE PROTEIN"/>
    <property type="match status" value="1"/>
</dbReference>
<dbReference type="PANTHER" id="PTHR36834">
    <property type="entry name" value="MEMBRANE PROTEIN-RELATED"/>
    <property type="match status" value="1"/>
</dbReference>
<feature type="domain" description="VanZ-like" evidence="2">
    <location>
        <begin position="17"/>
        <end position="138"/>
    </location>
</feature>